<evidence type="ECO:0000256" key="1">
    <source>
        <dbReference type="SAM" id="MobiDB-lite"/>
    </source>
</evidence>
<feature type="compositionally biased region" description="Basic and acidic residues" evidence="1">
    <location>
        <begin position="311"/>
        <end position="322"/>
    </location>
</feature>
<accession>A0A0U1PBI0</accession>
<feature type="region of interest" description="Disordered" evidence="1">
    <location>
        <begin position="289"/>
        <end position="322"/>
    </location>
</feature>
<gene>
    <name evidence="2" type="ORF">MBSD_1860</name>
</gene>
<evidence type="ECO:0000313" key="2">
    <source>
        <dbReference type="EMBL" id="GAN45314.1"/>
    </source>
</evidence>
<dbReference type="HOGENOM" id="CLU_862804_0_0_6"/>
<organism evidence="2">
    <name type="scientific">Mizugakiibacter sediminis</name>
    <dbReference type="NCBI Taxonomy" id="1475481"/>
    <lineage>
        <taxon>Bacteria</taxon>
        <taxon>Pseudomonadati</taxon>
        <taxon>Pseudomonadota</taxon>
        <taxon>Gammaproteobacteria</taxon>
        <taxon>Lysobacterales</taxon>
        <taxon>Rhodanobacteraceae</taxon>
        <taxon>Mizugakiibacter</taxon>
    </lineage>
</organism>
<protein>
    <submittedName>
        <fullName evidence="2">Uncharacterized protein</fullName>
    </submittedName>
</protein>
<name>A0A0U1PBI0_9GAMM</name>
<proteinExistence type="predicted"/>
<reference evidence="2" key="1">
    <citation type="submission" date="2015-03" db="EMBL/GenBank/DDBJ databases">
        <title>Draft genome sequence of Mizugakiibacter sediminis skMP5.</title>
        <authorList>
            <person name="Watanabe T."/>
            <person name="Kojima H."/>
            <person name="Fukui M."/>
        </authorList>
    </citation>
    <scope>NUCLEOTIDE SEQUENCE</scope>
    <source>
        <strain evidence="2">SkMP5</strain>
    </source>
</reference>
<dbReference type="AlphaFoldDB" id="A0A0U1PBI0"/>
<sequence>MAQHLDGDGRAGLGIVVAFAQRAHRILRTSHRRAGHAHDHVAGLEAGELLRLRRQHQGALAGAEIAAEVGVQRGEVQAPPRRHHAQHRHVAAGLLGGTSRLLGDARDVDVVAGAFGGGVRLLGDAPRVDVVELRLRGVQRRLHVQQQRPAVGFAALRLDAEGERLAVALDAQGDGFAGLERAEQALRRRAALALRAQRLAVDADDHVADGDAGAFRRAARRDGADARAPGVGGQHHAEHAAVGVGDVVERIGARRGFAEARGQLGHAPRQRAHFAAHLFEFAARRGRVGGAARGRRRGRRPGAAAGQRQRGCKEFRAHIGPL</sequence>
<dbReference type="EMBL" id="DF952380">
    <property type="protein sequence ID" value="GAN45314.1"/>
    <property type="molecule type" value="Genomic_DNA"/>
</dbReference>